<dbReference type="Gene3D" id="3.40.50.300">
    <property type="entry name" value="P-loop containing nucleotide triphosphate hydrolases"/>
    <property type="match status" value="1"/>
</dbReference>
<comment type="subcellular location">
    <subcellularLocation>
        <location evidence="1">Cell inner membrane</location>
        <topology evidence="1">Peripheral membrane protein</topology>
    </subcellularLocation>
</comment>
<dbReference type="GO" id="GO:0016887">
    <property type="term" value="F:ATP hydrolysis activity"/>
    <property type="evidence" value="ECO:0007669"/>
    <property type="project" value="InterPro"/>
</dbReference>
<comment type="similarity">
    <text evidence="2">Belongs to the ABC transporter superfamily.</text>
</comment>
<sequence>MTTPLMQLRGLTVDFDTGPRFVRALHGIDMEIRRGETLGVVGESGCGKSITWLAALGLLGGARVSGQVLFDGDDLLGMGPRALSKVRGGRVALIFQDPASALNPVQRVGRQIGEALALHRGLRGDAARTEARRLLDRVGMSNAAQRLNEYPHELSGGMNQRVMIAMALAGEPDLLIADEPTTALDATIQAQILDLLGNLQRETGMALALISHDLGVIADMADRVAVMYAGRVIEEAPAADLFATPGHPYTRGLLAALPDLDGPRARLAAIPGSVPAPNGLPPGCAFARRCAHVDGVCETAPPTLRVLPDAPARHVACARMDALWCGQNSVAAAPQTRERANA</sequence>
<dbReference type="FunFam" id="3.40.50.300:FF:000016">
    <property type="entry name" value="Oligopeptide ABC transporter ATP-binding component"/>
    <property type="match status" value="1"/>
</dbReference>
<dbReference type="SUPFAM" id="SSF52540">
    <property type="entry name" value="P-loop containing nucleoside triphosphate hydrolases"/>
    <property type="match status" value="1"/>
</dbReference>
<evidence type="ECO:0000256" key="2">
    <source>
        <dbReference type="ARBA" id="ARBA00005417"/>
    </source>
</evidence>
<evidence type="ECO:0000256" key="1">
    <source>
        <dbReference type="ARBA" id="ARBA00004417"/>
    </source>
</evidence>
<dbReference type="Proteomes" id="UP000325291">
    <property type="component" value="Unassembled WGS sequence"/>
</dbReference>
<dbReference type="CDD" id="cd03257">
    <property type="entry name" value="ABC_NikE_OppD_transporters"/>
    <property type="match status" value="1"/>
</dbReference>
<dbReference type="GO" id="GO:0055085">
    <property type="term" value="P:transmembrane transport"/>
    <property type="evidence" value="ECO:0007669"/>
    <property type="project" value="UniProtKB-ARBA"/>
</dbReference>
<evidence type="ECO:0000256" key="6">
    <source>
        <dbReference type="ARBA" id="ARBA00022840"/>
    </source>
</evidence>
<dbReference type="PANTHER" id="PTHR43297">
    <property type="entry name" value="OLIGOPEPTIDE TRANSPORT ATP-BINDING PROTEIN APPD"/>
    <property type="match status" value="1"/>
</dbReference>
<evidence type="ECO:0000256" key="7">
    <source>
        <dbReference type="ARBA" id="ARBA00023136"/>
    </source>
</evidence>
<evidence type="ECO:0000313" key="9">
    <source>
        <dbReference type="EMBL" id="KAA0912366.1"/>
    </source>
</evidence>
<organism evidence="9 10">
    <name type="scientific">Aquicoccus porphyridii</name>
    <dbReference type="NCBI Taxonomy" id="1852029"/>
    <lineage>
        <taxon>Bacteria</taxon>
        <taxon>Pseudomonadati</taxon>
        <taxon>Pseudomonadota</taxon>
        <taxon>Alphaproteobacteria</taxon>
        <taxon>Rhodobacterales</taxon>
        <taxon>Paracoccaceae</taxon>
        <taxon>Aquicoccus</taxon>
    </lineage>
</organism>
<dbReference type="Pfam" id="PF00005">
    <property type="entry name" value="ABC_tran"/>
    <property type="match status" value="1"/>
</dbReference>
<dbReference type="PANTHER" id="PTHR43297:SF2">
    <property type="entry name" value="DIPEPTIDE TRANSPORT ATP-BINDING PROTEIN DPPD"/>
    <property type="match status" value="1"/>
</dbReference>
<dbReference type="InterPro" id="IPR027417">
    <property type="entry name" value="P-loop_NTPase"/>
</dbReference>
<proteinExistence type="inferred from homology"/>
<dbReference type="GO" id="GO:0015833">
    <property type="term" value="P:peptide transport"/>
    <property type="evidence" value="ECO:0007669"/>
    <property type="project" value="InterPro"/>
</dbReference>
<comment type="caution">
    <text evidence="9">The sequence shown here is derived from an EMBL/GenBank/DDBJ whole genome shotgun (WGS) entry which is preliminary data.</text>
</comment>
<dbReference type="Pfam" id="PF08352">
    <property type="entry name" value="oligo_HPY"/>
    <property type="match status" value="1"/>
</dbReference>
<dbReference type="PROSITE" id="PS50893">
    <property type="entry name" value="ABC_TRANSPORTER_2"/>
    <property type="match status" value="1"/>
</dbReference>
<reference evidence="9 10" key="1">
    <citation type="submission" date="2019-07" db="EMBL/GenBank/DDBJ databases">
        <title>Aquicoccus porphyridii gen. nov., sp. nov., isolated from a small marine red alga, Porphyridium marinum.</title>
        <authorList>
            <person name="Liu L."/>
        </authorList>
    </citation>
    <scope>NUCLEOTIDE SEQUENCE [LARGE SCALE GENOMIC DNA]</scope>
    <source>
        <strain evidence="9 10">L1 8-17</strain>
    </source>
</reference>
<gene>
    <name evidence="9" type="ORF">FLO80_16255</name>
</gene>
<keyword evidence="6 9" id="KW-0067">ATP-binding</keyword>
<dbReference type="NCBIfam" id="TIGR01727">
    <property type="entry name" value="oligo_HPY"/>
    <property type="match status" value="1"/>
</dbReference>
<dbReference type="AlphaFoldDB" id="A0A5A9Z598"/>
<dbReference type="InterPro" id="IPR003593">
    <property type="entry name" value="AAA+_ATPase"/>
</dbReference>
<accession>A0A5A9Z598</accession>
<protein>
    <submittedName>
        <fullName evidence="9">ABC transporter ATP-binding protein</fullName>
    </submittedName>
</protein>
<dbReference type="InterPro" id="IPR050388">
    <property type="entry name" value="ABC_Ni/Peptide_Import"/>
</dbReference>
<name>A0A5A9Z598_9RHOB</name>
<keyword evidence="3" id="KW-0813">Transport</keyword>
<feature type="domain" description="ABC transporter" evidence="8">
    <location>
        <begin position="8"/>
        <end position="254"/>
    </location>
</feature>
<dbReference type="GO" id="GO:0005524">
    <property type="term" value="F:ATP binding"/>
    <property type="evidence" value="ECO:0007669"/>
    <property type="project" value="UniProtKB-KW"/>
</dbReference>
<dbReference type="InterPro" id="IPR013563">
    <property type="entry name" value="Oligopep_ABC_C"/>
</dbReference>
<keyword evidence="4" id="KW-1003">Cell membrane</keyword>
<keyword evidence="7" id="KW-0472">Membrane</keyword>
<evidence type="ECO:0000313" key="10">
    <source>
        <dbReference type="Proteomes" id="UP000325291"/>
    </source>
</evidence>
<dbReference type="EMBL" id="VINQ01000014">
    <property type="protein sequence ID" value="KAA0912366.1"/>
    <property type="molecule type" value="Genomic_DNA"/>
</dbReference>
<dbReference type="RefSeq" id="WP_111364154.1">
    <property type="nucleotide sequence ID" value="NZ_VINQ01000014.1"/>
</dbReference>
<evidence type="ECO:0000256" key="4">
    <source>
        <dbReference type="ARBA" id="ARBA00022475"/>
    </source>
</evidence>
<dbReference type="InterPro" id="IPR003439">
    <property type="entry name" value="ABC_transporter-like_ATP-bd"/>
</dbReference>
<evidence type="ECO:0000256" key="3">
    <source>
        <dbReference type="ARBA" id="ARBA00022448"/>
    </source>
</evidence>
<dbReference type="SMART" id="SM00382">
    <property type="entry name" value="AAA"/>
    <property type="match status" value="1"/>
</dbReference>
<keyword evidence="5" id="KW-0547">Nucleotide-binding</keyword>
<dbReference type="GO" id="GO:0005886">
    <property type="term" value="C:plasma membrane"/>
    <property type="evidence" value="ECO:0007669"/>
    <property type="project" value="UniProtKB-SubCell"/>
</dbReference>
<evidence type="ECO:0000256" key="5">
    <source>
        <dbReference type="ARBA" id="ARBA00022741"/>
    </source>
</evidence>
<keyword evidence="10" id="KW-1185">Reference proteome</keyword>
<evidence type="ECO:0000259" key="8">
    <source>
        <dbReference type="PROSITE" id="PS50893"/>
    </source>
</evidence>